<dbReference type="Proteomes" id="UP000631694">
    <property type="component" value="Unassembled WGS sequence"/>
</dbReference>
<dbReference type="RefSeq" id="WP_197310511.1">
    <property type="nucleotide sequence ID" value="NZ_JADZLT010000043.1"/>
</dbReference>
<keyword evidence="1 5" id="KW-0489">Methyltransferase</keyword>
<dbReference type="Pfam" id="PF13649">
    <property type="entry name" value="Methyltransf_25"/>
    <property type="match status" value="1"/>
</dbReference>
<dbReference type="SUPFAM" id="SSF48452">
    <property type="entry name" value="TPR-like"/>
    <property type="match status" value="1"/>
</dbReference>
<dbReference type="SMART" id="SM00028">
    <property type="entry name" value="TPR"/>
    <property type="match status" value="2"/>
</dbReference>
<dbReference type="PANTHER" id="PTHR43861">
    <property type="entry name" value="TRANS-ACONITATE 2-METHYLTRANSFERASE-RELATED"/>
    <property type="match status" value="1"/>
</dbReference>
<dbReference type="InterPro" id="IPR041698">
    <property type="entry name" value="Methyltransf_25"/>
</dbReference>
<dbReference type="Gene3D" id="1.25.40.10">
    <property type="entry name" value="Tetratricopeptide repeat domain"/>
    <property type="match status" value="1"/>
</dbReference>
<dbReference type="GO" id="GO:0032259">
    <property type="term" value="P:methylation"/>
    <property type="evidence" value="ECO:0007669"/>
    <property type="project" value="UniProtKB-KW"/>
</dbReference>
<evidence type="ECO:0000313" key="5">
    <source>
        <dbReference type="EMBL" id="MBH0237415.1"/>
    </source>
</evidence>
<dbReference type="InterPro" id="IPR011990">
    <property type="entry name" value="TPR-like_helical_dom_sf"/>
</dbReference>
<comment type="caution">
    <text evidence="5">The sequence shown here is derived from an EMBL/GenBank/DDBJ whole genome shotgun (WGS) entry which is preliminary data.</text>
</comment>
<sequence>MPPDSHSSGNLLADRRFEYGRLLAESGDHAAAADLYAQALELVPSWAAGWFALGAAYGDAGDTAGAARAFARLAELDPDDRYGGRLRLAALGRAPVPDAAPEAYVRELFDDYADRFETALVDRLGYRAPALLAEAIAASWPGNVFGHVHDLGCGTGLMAAALVEAGLVAGGGRIEGVDLSPAMVATAADKALYAELRVGDVVADLGRAGPAFDLVVAADVFVYIGDLAPVFAAVAARLDPGALFAFTAEAADDGDNGDGADVAGEGWRLGASLRYAHVRTYLAGLAAAHGFRPLSEARATLRQDRGSPVIGHVIVLQRGADPIEDDARA</sequence>
<dbReference type="PANTHER" id="PTHR43861:SF1">
    <property type="entry name" value="TRANS-ACONITATE 2-METHYLTRANSFERASE"/>
    <property type="match status" value="1"/>
</dbReference>
<evidence type="ECO:0000256" key="2">
    <source>
        <dbReference type="ARBA" id="ARBA00022679"/>
    </source>
</evidence>
<gene>
    <name evidence="5" type="ORF">I5731_06240</name>
</gene>
<proteinExistence type="predicted"/>
<dbReference type="InterPro" id="IPR029063">
    <property type="entry name" value="SAM-dependent_MTases_sf"/>
</dbReference>
<reference evidence="5" key="1">
    <citation type="submission" date="2020-12" db="EMBL/GenBank/DDBJ databases">
        <title>Methylobrevis albus sp. nov., isolated from fresh water lack sediment.</title>
        <authorList>
            <person name="Zou Q."/>
        </authorList>
    </citation>
    <scope>NUCLEOTIDE SEQUENCE</scope>
    <source>
        <strain evidence="5">L22</strain>
    </source>
</reference>
<dbReference type="GO" id="GO:0008168">
    <property type="term" value="F:methyltransferase activity"/>
    <property type="evidence" value="ECO:0007669"/>
    <property type="project" value="UniProtKB-KW"/>
</dbReference>
<keyword evidence="3" id="KW-0802">TPR repeat</keyword>
<dbReference type="SUPFAM" id="SSF53335">
    <property type="entry name" value="S-adenosyl-L-methionine-dependent methyltransferases"/>
    <property type="match status" value="1"/>
</dbReference>
<evidence type="ECO:0000313" key="6">
    <source>
        <dbReference type="Proteomes" id="UP000631694"/>
    </source>
</evidence>
<evidence type="ECO:0000256" key="1">
    <source>
        <dbReference type="ARBA" id="ARBA00022603"/>
    </source>
</evidence>
<keyword evidence="6" id="KW-1185">Reference proteome</keyword>
<dbReference type="PROSITE" id="PS50005">
    <property type="entry name" value="TPR"/>
    <property type="match status" value="2"/>
</dbReference>
<accession>A0A931MXW9</accession>
<feature type="domain" description="Methyltransferase" evidence="4">
    <location>
        <begin position="148"/>
        <end position="241"/>
    </location>
</feature>
<name>A0A931MXW9_9HYPH</name>
<organism evidence="5 6">
    <name type="scientific">Methylobrevis albus</name>
    <dbReference type="NCBI Taxonomy" id="2793297"/>
    <lineage>
        <taxon>Bacteria</taxon>
        <taxon>Pseudomonadati</taxon>
        <taxon>Pseudomonadota</taxon>
        <taxon>Alphaproteobacteria</taxon>
        <taxon>Hyphomicrobiales</taxon>
        <taxon>Pleomorphomonadaceae</taxon>
        <taxon>Methylobrevis</taxon>
    </lineage>
</organism>
<feature type="repeat" description="TPR" evidence="3">
    <location>
        <begin position="47"/>
        <end position="80"/>
    </location>
</feature>
<evidence type="ECO:0000259" key="4">
    <source>
        <dbReference type="Pfam" id="PF13649"/>
    </source>
</evidence>
<dbReference type="InterPro" id="IPR019734">
    <property type="entry name" value="TPR_rpt"/>
</dbReference>
<dbReference type="Gene3D" id="3.40.50.150">
    <property type="entry name" value="Vaccinia Virus protein VP39"/>
    <property type="match status" value="1"/>
</dbReference>
<protein>
    <submittedName>
        <fullName evidence="5">Methyltransferase domain-containing protein</fullName>
    </submittedName>
</protein>
<dbReference type="EMBL" id="JADZLT010000043">
    <property type="protein sequence ID" value="MBH0237415.1"/>
    <property type="molecule type" value="Genomic_DNA"/>
</dbReference>
<keyword evidence="2" id="KW-0808">Transferase</keyword>
<dbReference type="CDD" id="cd02440">
    <property type="entry name" value="AdoMet_MTases"/>
    <property type="match status" value="1"/>
</dbReference>
<feature type="repeat" description="TPR" evidence="3">
    <location>
        <begin position="13"/>
        <end position="46"/>
    </location>
</feature>
<dbReference type="AlphaFoldDB" id="A0A931MXW9"/>
<evidence type="ECO:0000256" key="3">
    <source>
        <dbReference type="PROSITE-ProRule" id="PRU00339"/>
    </source>
</evidence>